<dbReference type="SUPFAM" id="SSF74653">
    <property type="entry name" value="TolA/TonB C-terminal domain"/>
    <property type="match status" value="2"/>
</dbReference>
<evidence type="ECO:0000313" key="12">
    <source>
        <dbReference type="EMBL" id="KUG26949.1"/>
    </source>
</evidence>
<feature type="domain" description="TonB C-terminal" evidence="11">
    <location>
        <begin position="329"/>
        <end position="417"/>
    </location>
</feature>
<name>A0A0W8G1F7_9ZZZZ</name>
<keyword evidence="8" id="KW-1133">Transmembrane helix</keyword>
<evidence type="ECO:0000256" key="3">
    <source>
        <dbReference type="ARBA" id="ARBA00022448"/>
    </source>
</evidence>
<feature type="region of interest" description="Disordered" evidence="10">
    <location>
        <begin position="264"/>
        <end position="298"/>
    </location>
</feature>
<dbReference type="GO" id="GO:0005886">
    <property type="term" value="C:plasma membrane"/>
    <property type="evidence" value="ECO:0007669"/>
    <property type="project" value="UniProtKB-SubCell"/>
</dbReference>
<dbReference type="GO" id="GO:0055085">
    <property type="term" value="P:transmembrane transport"/>
    <property type="evidence" value="ECO:0007669"/>
    <property type="project" value="InterPro"/>
</dbReference>
<feature type="domain" description="TonB C-terminal" evidence="11">
    <location>
        <begin position="161"/>
        <end position="256"/>
    </location>
</feature>
<dbReference type="PANTHER" id="PTHR33446">
    <property type="entry name" value="PROTEIN TONB-RELATED"/>
    <property type="match status" value="1"/>
</dbReference>
<gene>
    <name evidence="12" type="ORF">ASZ90_003199</name>
</gene>
<organism evidence="12">
    <name type="scientific">hydrocarbon metagenome</name>
    <dbReference type="NCBI Taxonomy" id="938273"/>
    <lineage>
        <taxon>unclassified sequences</taxon>
        <taxon>metagenomes</taxon>
        <taxon>ecological metagenomes</taxon>
    </lineage>
</organism>
<accession>A0A0W8G1F7</accession>
<keyword evidence="3" id="KW-0813">Transport</keyword>
<dbReference type="NCBIfam" id="TIGR01352">
    <property type="entry name" value="tonB_Cterm"/>
    <property type="match status" value="2"/>
</dbReference>
<keyword evidence="5" id="KW-0997">Cell inner membrane</keyword>
<comment type="similarity">
    <text evidence="2">Belongs to the TonB family.</text>
</comment>
<evidence type="ECO:0000256" key="1">
    <source>
        <dbReference type="ARBA" id="ARBA00004383"/>
    </source>
</evidence>
<dbReference type="Gene3D" id="3.90.930.1">
    <property type="match status" value="1"/>
</dbReference>
<evidence type="ECO:0000256" key="6">
    <source>
        <dbReference type="ARBA" id="ARBA00022692"/>
    </source>
</evidence>
<evidence type="ECO:0000256" key="7">
    <source>
        <dbReference type="ARBA" id="ARBA00022927"/>
    </source>
</evidence>
<protein>
    <recommendedName>
        <fullName evidence="11">TonB C-terminal domain-containing protein</fullName>
    </recommendedName>
</protein>
<evidence type="ECO:0000256" key="8">
    <source>
        <dbReference type="ARBA" id="ARBA00022989"/>
    </source>
</evidence>
<dbReference type="GO" id="GO:0015031">
    <property type="term" value="P:protein transport"/>
    <property type="evidence" value="ECO:0007669"/>
    <property type="project" value="UniProtKB-KW"/>
</dbReference>
<dbReference type="InterPro" id="IPR011652">
    <property type="entry name" value="MORN_2"/>
</dbReference>
<keyword evidence="7" id="KW-0653">Protein transport</keyword>
<evidence type="ECO:0000259" key="11">
    <source>
        <dbReference type="PROSITE" id="PS52015"/>
    </source>
</evidence>
<proteinExistence type="inferred from homology"/>
<feature type="compositionally biased region" description="Polar residues" evidence="10">
    <location>
        <begin position="267"/>
        <end position="295"/>
    </location>
</feature>
<keyword evidence="6" id="KW-0812">Transmembrane</keyword>
<reference evidence="12" key="1">
    <citation type="journal article" date="2015" name="Proc. Natl. Acad. Sci. U.S.A.">
        <title>Networks of energetic and metabolic interactions define dynamics in microbial communities.</title>
        <authorList>
            <person name="Embree M."/>
            <person name="Liu J.K."/>
            <person name="Al-Bassam M.M."/>
            <person name="Zengler K."/>
        </authorList>
    </citation>
    <scope>NUCLEOTIDE SEQUENCE</scope>
</reference>
<dbReference type="InterPro" id="IPR006260">
    <property type="entry name" value="TonB/TolA_C"/>
</dbReference>
<dbReference type="Pfam" id="PF03544">
    <property type="entry name" value="TonB_C"/>
    <property type="match status" value="2"/>
</dbReference>
<dbReference type="PROSITE" id="PS52015">
    <property type="entry name" value="TONB_CTD"/>
    <property type="match status" value="2"/>
</dbReference>
<evidence type="ECO:0000256" key="5">
    <source>
        <dbReference type="ARBA" id="ARBA00022519"/>
    </source>
</evidence>
<dbReference type="InterPro" id="IPR051045">
    <property type="entry name" value="TonB-dependent_transducer"/>
</dbReference>
<dbReference type="AlphaFoldDB" id="A0A0W8G1F7"/>
<keyword evidence="4" id="KW-1003">Cell membrane</keyword>
<evidence type="ECO:0000256" key="10">
    <source>
        <dbReference type="SAM" id="MobiDB-lite"/>
    </source>
</evidence>
<evidence type="ECO:0000256" key="2">
    <source>
        <dbReference type="ARBA" id="ARBA00006555"/>
    </source>
</evidence>
<sequence length="417" mass="46382">MKFRIVKIILLILVFTTFLSAQTGVFKSYHMNCKKSAEISYSNGIYDGISNWYYDNGNLQETKTFANGKLNGWCRSYYESGLLKEEKFVKEGYIDGIVKRYFANGALKEIINYEKGKLVKITTFEYDPYYQAPIEAYRAGNQQKIAQKKSDEFLCDAKICPQPLGGMSSIYEKLIYPPDAKAYGLEGIVRLIVTVDRNGVVTDTKVMKGIGLGCDEAAIEAVRKTRFLPGQNDSGPTTSNLTLNVEFKLEKSEEVAAAREVPKYVQESEQNYSSPTIGHSTTRITPENPPDQSSQLKEETKIESVISEETRVAISPIDNFNCSGVDVCAKPKDGIRAVINNFKIPQRVRDNNVKGNVIILCDVDETGRVTNTTVIKDLSHGAGIAAEVALIRTKFEPAQLNGKPVRSKVTVTVPVNY</sequence>
<keyword evidence="9" id="KW-0472">Membrane</keyword>
<evidence type="ECO:0000256" key="4">
    <source>
        <dbReference type="ARBA" id="ARBA00022475"/>
    </source>
</evidence>
<dbReference type="Gene3D" id="3.30.1150.10">
    <property type="match status" value="2"/>
</dbReference>
<evidence type="ECO:0000256" key="9">
    <source>
        <dbReference type="ARBA" id="ARBA00023136"/>
    </source>
</evidence>
<dbReference type="SUPFAM" id="SSF82185">
    <property type="entry name" value="Histone H3 K4-specific methyltransferase SET7/9 N-terminal domain"/>
    <property type="match status" value="1"/>
</dbReference>
<comment type="caution">
    <text evidence="12">The sequence shown here is derived from an EMBL/GenBank/DDBJ whole genome shotgun (WGS) entry which is preliminary data.</text>
</comment>
<dbReference type="EMBL" id="LNQE01000383">
    <property type="protein sequence ID" value="KUG26949.1"/>
    <property type="molecule type" value="Genomic_DNA"/>
</dbReference>
<dbReference type="InterPro" id="IPR037682">
    <property type="entry name" value="TonB_C"/>
</dbReference>
<comment type="subcellular location">
    <subcellularLocation>
        <location evidence="1">Cell inner membrane</location>
        <topology evidence="1">Single-pass membrane protein</topology>
        <orientation evidence="1">Periplasmic side</orientation>
    </subcellularLocation>
</comment>
<dbReference type="Pfam" id="PF07661">
    <property type="entry name" value="MORN_2"/>
    <property type="match status" value="2"/>
</dbReference>